<dbReference type="EMBL" id="UYRR01033330">
    <property type="protein sequence ID" value="VDK58486.1"/>
    <property type="molecule type" value="Genomic_DNA"/>
</dbReference>
<feature type="region of interest" description="Disordered" evidence="1">
    <location>
        <begin position="40"/>
        <end position="69"/>
    </location>
</feature>
<sequence length="88" mass="9278">MWTVVASADFEAIVSGQRQLLDEGQFTKAIVNILKQIGGEKNQQAGTRSDLGGTTRGGSRGSQDNGNGASLVNVSILLAFLAVILRFL</sequence>
<feature type="transmembrane region" description="Helical" evidence="2">
    <location>
        <begin position="68"/>
        <end position="87"/>
    </location>
</feature>
<dbReference type="WBParaSite" id="ASIM_0001729101-mRNA-1">
    <property type="protein sequence ID" value="ASIM_0001729101-mRNA-1"/>
    <property type="gene ID" value="ASIM_0001729101"/>
</dbReference>
<accession>A0A0M3K8K0</accession>
<reference evidence="5" key="1">
    <citation type="submission" date="2017-02" db="UniProtKB">
        <authorList>
            <consortium name="WormBaseParasite"/>
        </authorList>
    </citation>
    <scope>IDENTIFICATION</scope>
</reference>
<keyword evidence="2" id="KW-0472">Membrane</keyword>
<dbReference type="Proteomes" id="UP000267096">
    <property type="component" value="Unassembled WGS sequence"/>
</dbReference>
<evidence type="ECO:0000256" key="1">
    <source>
        <dbReference type="SAM" id="MobiDB-lite"/>
    </source>
</evidence>
<evidence type="ECO:0000313" key="5">
    <source>
        <dbReference type="WBParaSite" id="ASIM_0001729101-mRNA-1"/>
    </source>
</evidence>
<organism evidence="5">
    <name type="scientific">Anisakis simplex</name>
    <name type="common">Herring worm</name>
    <dbReference type="NCBI Taxonomy" id="6269"/>
    <lineage>
        <taxon>Eukaryota</taxon>
        <taxon>Metazoa</taxon>
        <taxon>Ecdysozoa</taxon>
        <taxon>Nematoda</taxon>
        <taxon>Chromadorea</taxon>
        <taxon>Rhabditida</taxon>
        <taxon>Spirurina</taxon>
        <taxon>Ascaridomorpha</taxon>
        <taxon>Ascaridoidea</taxon>
        <taxon>Anisakidae</taxon>
        <taxon>Anisakis</taxon>
        <taxon>Anisakis simplex complex</taxon>
    </lineage>
</organism>
<evidence type="ECO:0000313" key="3">
    <source>
        <dbReference type="EMBL" id="VDK58486.1"/>
    </source>
</evidence>
<name>A0A0M3K8K0_ANISI</name>
<gene>
    <name evidence="3" type="ORF">ASIM_LOCUS16698</name>
</gene>
<reference evidence="3 4" key="2">
    <citation type="submission" date="2018-11" db="EMBL/GenBank/DDBJ databases">
        <authorList>
            <consortium name="Pathogen Informatics"/>
        </authorList>
    </citation>
    <scope>NUCLEOTIDE SEQUENCE [LARGE SCALE GENOMIC DNA]</scope>
</reference>
<evidence type="ECO:0000256" key="2">
    <source>
        <dbReference type="SAM" id="Phobius"/>
    </source>
</evidence>
<keyword evidence="2" id="KW-0812">Transmembrane</keyword>
<keyword evidence="2" id="KW-1133">Transmembrane helix</keyword>
<dbReference type="AlphaFoldDB" id="A0A0M3K8K0"/>
<evidence type="ECO:0000313" key="4">
    <source>
        <dbReference type="Proteomes" id="UP000267096"/>
    </source>
</evidence>
<proteinExistence type="predicted"/>
<protein>
    <submittedName>
        <fullName evidence="5">PGG domain-containing protein</fullName>
    </submittedName>
</protein>
<keyword evidence="4" id="KW-1185">Reference proteome</keyword>